<accession>A0A0E9P6Z5</accession>
<reference evidence="1" key="1">
    <citation type="submission" date="2014-11" db="EMBL/GenBank/DDBJ databases">
        <authorList>
            <person name="Amaro Gonzalez C."/>
        </authorList>
    </citation>
    <scope>NUCLEOTIDE SEQUENCE</scope>
</reference>
<dbReference type="AlphaFoldDB" id="A0A0E9P6Z5"/>
<proteinExistence type="predicted"/>
<organism evidence="1">
    <name type="scientific">Anguilla anguilla</name>
    <name type="common">European freshwater eel</name>
    <name type="synonym">Muraena anguilla</name>
    <dbReference type="NCBI Taxonomy" id="7936"/>
    <lineage>
        <taxon>Eukaryota</taxon>
        <taxon>Metazoa</taxon>
        <taxon>Chordata</taxon>
        <taxon>Craniata</taxon>
        <taxon>Vertebrata</taxon>
        <taxon>Euteleostomi</taxon>
        <taxon>Actinopterygii</taxon>
        <taxon>Neopterygii</taxon>
        <taxon>Teleostei</taxon>
        <taxon>Anguilliformes</taxon>
        <taxon>Anguillidae</taxon>
        <taxon>Anguilla</taxon>
    </lineage>
</organism>
<name>A0A0E9P6Z5_ANGAN</name>
<sequence>MYISVPYAHRTHPVYTLQYNTFVADKMVLWSMELPVTECVLGSV</sequence>
<dbReference type="EMBL" id="GBXM01108181">
    <property type="protein sequence ID" value="JAH00396.1"/>
    <property type="molecule type" value="Transcribed_RNA"/>
</dbReference>
<protein>
    <submittedName>
        <fullName evidence="1">Uncharacterized protein</fullName>
    </submittedName>
</protein>
<reference evidence="1" key="2">
    <citation type="journal article" date="2015" name="Fish Shellfish Immunol.">
        <title>Early steps in the European eel (Anguilla anguilla)-Vibrio vulnificus interaction in the gills: Role of the RtxA13 toxin.</title>
        <authorList>
            <person name="Callol A."/>
            <person name="Pajuelo D."/>
            <person name="Ebbesson L."/>
            <person name="Teles M."/>
            <person name="MacKenzie S."/>
            <person name="Amaro C."/>
        </authorList>
    </citation>
    <scope>NUCLEOTIDE SEQUENCE</scope>
</reference>
<evidence type="ECO:0000313" key="1">
    <source>
        <dbReference type="EMBL" id="JAH00396.1"/>
    </source>
</evidence>